<dbReference type="EC" id="1.-.-.-" evidence="3"/>
<evidence type="ECO:0000313" key="4">
    <source>
        <dbReference type="Proteomes" id="UP001597101"/>
    </source>
</evidence>
<dbReference type="GO" id="GO:0016491">
    <property type="term" value="F:oxidoreductase activity"/>
    <property type="evidence" value="ECO:0007669"/>
    <property type="project" value="UniProtKB-KW"/>
</dbReference>
<proteinExistence type="predicted"/>
<dbReference type="Gene3D" id="3.50.50.60">
    <property type="entry name" value="FAD/NAD(P)-binding domain"/>
    <property type="match status" value="1"/>
</dbReference>
<dbReference type="EMBL" id="JBHTJV010000009">
    <property type="protein sequence ID" value="MFD0917064.1"/>
    <property type="molecule type" value="Genomic_DNA"/>
</dbReference>
<dbReference type="RefSeq" id="WP_377212903.1">
    <property type="nucleotide sequence ID" value="NZ_JBHTJV010000009.1"/>
</dbReference>
<evidence type="ECO:0000256" key="1">
    <source>
        <dbReference type="ARBA" id="ARBA00023002"/>
    </source>
</evidence>
<evidence type="ECO:0000313" key="3">
    <source>
        <dbReference type="EMBL" id="MFD0917064.1"/>
    </source>
</evidence>
<accession>A0ABW3FF24</accession>
<evidence type="ECO:0000259" key="2">
    <source>
        <dbReference type="Pfam" id="PF01266"/>
    </source>
</evidence>
<feature type="domain" description="FAD dependent oxidoreductase" evidence="2">
    <location>
        <begin position="2"/>
        <end position="343"/>
    </location>
</feature>
<protein>
    <submittedName>
        <fullName evidence="3">NAD(P)/FAD-dependent oxidoreductase</fullName>
        <ecNumber evidence="3">1.-.-.-</ecNumber>
    </submittedName>
</protein>
<dbReference type="InterPro" id="IPR006076">
    <property type="entry name" value="FAD-dep_OxRdtase"/>
</dbReference>
<sequence>MIVVVGAGIAGLSLAWALLQKGADVTVLEAASVGSGASGAATCYLEPRLGTTPIRRLEWEGLQAWEDYAARLSSDSGTDVEYWREGQIRVTLAENLERFVADYDERTDYGWHVDLLSTDELLQREPMLSPDLVRAAYVPIVRWANGATVCAAMAVAIEKAGGTIKTGWSVERLETTASDVIVHSQDGGSVTAETVVFANGLGANSVAGTPEDLPVSRAVRGVNLVVDMSGAAQPIRHLIKHRDGTLCPRLGSRLIIGPTYEHGIDHHDVADDVIEMLYSRAAPIVPGLRDMPLIGVTSGIRTKIGNGQLALGRSSANPRVAFSLGHAGSGFLRAPIVGDALADYLLNGERHPLLDAVLH</sequence>
<reference evidence="4" key="1">
    <citation type="journal article" date="2019" name="Int. J. Syst. Evol. Microbiol.">
        <title>The Global Catalogue of Microorganisms (GCM) 10K type strain sequencing project: providing services to taxonomists for standard genome sequencing and annotation.</title>
        <authorList>
            <consortium name="The Broad Institute Genomics Platform"/>
            <consortium name="The Broad Institute Genome Sequencing Center for Infectious Disease"/>
            <person name="Wu L."/>
            <person name="Ma J."/>
        </authorList>
    </citation>
    <scope>NUCLEOTIDE SEQUENCE [LARGE SCALE GENOMIC DNA]</scope>
    <source>
        <strain evidence="4">CCUG 60023</strain>
    </source>
</reference>
<dbReference type="SUPFAM" id="SSF54373">
    <property type="entry name" value="FAD-linked reductases, C-terminal domain"/>
    <property type="match status" value="1"/>
</dbReference>
<dbReference type="InterPro" id="IPR036188">
    <property type="entry name" value="FAD/NAD-bd_sf"/>
</dbReference>
<name>A0ABW3FF24_9HYPH</name>
<dbReference type="SUPFAM" id="SSF51905">
    <property type="entry name" value="FAD/NAD(P)-binding domain"/>
    <property type="match status" value="1"/>
</dbReference>
<dbReference type="Pfam" id="PF01266">
    <property type="entry name" value="DAO"/>
    <property type="match status" value="1"/>
</dbReference>
<gene>
    <name evidence="3" type="ORF">ACFQ14_11650</name>
</gene>
<keyword evidence="1 3" id="KW-0560">Oxidoreductase</keyword>
<keyword evidence="4" id="KW-1185">Reference proteome</keyword>
<dbReference type="PANTHER" id="PTHR13847">
    <property type="entry name" value="SARCOSINE DEHYDROGENASE-RELATED"/>
    <property type="match status" value="1"/>
</dbReference>
<comment type="caution">
    <text evidence="3">The sequence shown here is derived from an EMBL/GenBank/DDBJ whole genome shotgun (WGS) entry which is preliminary data.</text>
</comment>
<dbReference type="Proteomes" id="UP001597101">
    <property type="component" value="Unassembled WGS sequence"/>
</dbReference>
<organism evidence="3 4">
    <name type="scientific">Pseudahrensia aquimaris</name>
    <dbReference type="NCBI Taxonomy" id="744461"/>
    <lineage>
        <taxon>Bacteria</taxon>
        <taxon>Pseudomonadati</taxon>
        <taxon>Pseudomonadota</taxon>
        <taxon>Alphaproteobacteria</taxon>
        <taxon>Hyphomicrobiales</taxon>
        <taxon>Ahrensiaceae</taxon>
        <taxon>Pseudahrensia</taxon>
    </lineage>
</organism>
<dbReference type="Gene3D" id="3.30.9.10">
    <property type="entry name" value="D-Amino Acid Oxidase, subunit A, domain 2"/>
    <property type="match status" value="1"/>
</dbReference>
<dbReference type="PANTHER" id="PTHR13847:SF289">
    <property type="entry name" value="GLYCINE OXIDASE"/>
    <property type="match status" value="1"/>
</dbReference>